<keyword evidence="3" id="KW-1185">Reference proteome</keyword>
<dbReference type="EMBL" id="SPDV01000013">
    <property type="protein sequence ID" value="TFI58652.1"/>
    <property type="molecule type" value="Genomic_DNA"/>
</dbReference>
<dbReference type="Proteomes" id="UP000298213">
    <property type="component" value="Unassembled WGS sequence"/>
</dbReference>
<dbReference type="SUPFAM" id="SSF141371">
    <property type="entry name" value="PilZ domain-like"/>
    <property type="match status" value="1"/>
</dbReference>
<name>A0A4Y8ZTM1_9SPHN</name>
<feature type="domain" description="PilZ" evidence="1">
    <location>
        <begin position="16"/>
        <end position="102"/>
    </location>
</feature>
<dbReference type="RefSeq" id="WP_135085647.1">
    <property type="nucleotide sequence ID" value="NZ_SPDV01000013.1"/>
</dbReference>
<dbReference type="GO" id="GO:0035438">
    <property type="term" value="F:cyclic-di-GMP binding"/>
    <property type="evidence" value="ECO:0007669"/>
    <property type="project" value="InterPro"/>
</dbReference>
<reference evidence="2 3" key="1">
    <citation type="submission" date="2019-03" db="EMBL/GenBank/DDBJ databases">
        <title>Genome sequence of Sphingomonas sp. 17J27-24.</title>
        <authorList>
            <person name="Kim M."/>
            <person name="Maeng S."/>
            <person name="Sathiyaraj S."/>
        </authorList>
    </citation>
    <scope>NUCLEOTIDE SEQUENCE [LARGE SCALE GENOMIC DNA]</scope>
    <source>
        <strain evidence="2 3">17J27-24</strain>
    </source>
</reference>
<dbReference type="AlphaFoldDB" id="A0A4Y8ZTM1"/>
<evidence type="ECO:0000259" key="1">
    <source>
        <dbReference type="Pfam" id="PF07238"/>
    </source>
</evidence>
<proteinExistence type="predicted"/>
<organism evidence="2 3">
    <name type="scientific">Sphingomonas parva</name>
    <dbReference type="NCBI Taxonomy" id="2555898"/>
    <lineage>
        <taxon>Bacteria</taxon>
        <taxon>Pseudomonadati</taxon>
        <taxon>Pseudomonadota</taxon>
        <taxon>Alphaproteobacteria</taxon>
        <taxon>Sphingomonadales</taxon>
        <taxon>Sphingomonadaceae</taxon>
        <taxon>Sphingomonas</taxon>
    </lineage>
</organism>
<comment type="caution">
    <text evidence="2">The sequence shown here is derived from an EMBL/GenBank/DDBJ whole genome shotgun (WGS) entry which is preliminary data.</text>
</comment>
<gene>
    <name evidence="2" type="ORF">E2493_08375</name>
</gene>
<sequence length="117" mass="13201">MFINAELSQIPIGDGRKAERRIVNLAAALREEGARRSPIVVLDISAGGFKAEVPDEIHEGSEVWLKLPGFEAKRSRVIWKREKEAGCEFESPMHERDLELLVAPKPRKIVKGVFRRA</sequence>
<dbReference type="InterPro" id="IPR009875">
    <property type="entry name" value="PilZ_domain"/>
</dbReference>
<evidence type="ECO:0000313" key="2">
    <source>
        <dbReference type="EMBL" id="TFI58652.1"/>
    </source>
</evidence>
<dbReference type="Pfam" id="PF07238">
    <property type="entry name" value="PilZ"/>
    <property type="match status" value="1"/>
</dbReference>
<accession>A0A4Y8ZTM1</accession>
<protein>
    <submittedName>
        <fullName evidence="2">PilZ domain-containing protein</fullName>
    </submittedName>
</protein>
<dbReference type="Gene3D" id="2.40.10.220">
    <property type="entry name" value="predicted glycosyltransferase like domains"/>
    <property type="match status" value="1"/>
</dbReference>
<evidence type="ECO:0000313" key="3">
    <source>
        <dbReference type="Proteomes" id="UP000298213"/>
    </source>
</evidence>
<dbReference type="OrthoDB" id="9795572at2"/>